<comment type="caution">
    <text evidence="2">The sequence shown here is derived from an EMBL/GenBank/DDBJ whole genome shotgun (WGS) entry which is preliminary data.</text>
</comment>
<sequence length="192" mass="22567">MGNCLDKLLSKRKKNNRDPNPADTPQMKQDQIVNQKQVYVQQEFSSYSEEEEFEEECSKDALYEDIEKQVQIEEIKVSIQEDSKMKRKSYRQHTAKPPRRSESMDSSLQNEMCPSERSSKAKRVFKPLNKRKNNSTVKKSDNYFTKDQQLLYATKKELDSTPSIDKPKIIEWKIMKQIGQGSFGKVYYVFDS</sequence>
<organism evidence="2 3">
    <name type="scientific">Euplotes crassus</name>
    <dbReference type="NCBI Taxonomy" id="5936"/>
    <lineage>
        <taxon>Eukaryota</taxon>
        <taxon>Sar</taxon>
        <taxon>Alveolata</taxon>
        <taxon>Ciliophora</taxon>
        <taxon>Intramacronucleata</taxon>
        <taxon>Spirotrichea</taxon>
        <taxon>Hypotrichia</taxon>
        <taxon>Euplotida</taxon>
        <taxon>Euplotidae</taxon>
        <taxon>Moneuplotes</taxon>
    </lineage>
</organism>
<feature type="region of interest" description="Disordered" evidence="1">
    <location>
        <begin position="1"/>
        <end position="34"/>
    </location>
</feature>
<dbReference type="AlphaFoldDB" id="A0AAD1XZ75"/>
<keyword evidence="3" id="KW-1185">Reference proteome</keyword>
<reference evidence="2" key="1">
    <citation type="submission" date="2023-07" db="EMBL/GenBank/DDBJ databases">
        <authorList>
            <consortium name="AG Swart"/>
            <person name="Singh M."/>
            <person name="Singh A."/>
            <person name="Seah K."/>
            <person name="Emmerich C."/>
        </authorList>
    </citation>
    <scope>NUCLEOTIDE SEQUENCE</scope>
    <source>
        <strain evidence="2">DP1</strain>
    </source>
</reference>
<accession>A0AAD1XZ75</accession>
<dbReference type="EMBL" id="CAMPGE010023937">
    <property type="protein sequence ID" value="CAI2381810.1"/>
    <property type="molecule type" value="Genomic_DNA"/>
</dbReference>
<evidence type="ECO:0000256" key="1">
    <source>
        <dbReference type="SAM" id="MobiDB-lite"/>
    </source>
</evidence>
<feature type="region of interest" description="Disordered" evidence="1">
    <location>
        <begin position="81"/>
        <end position="120"/>
    </location>
</feature>
<name>A0AAD1XZ75_EUPCR</name>
<evidence type="ECO:0000313" key="2">
    <source>
        <dbReference type="EMBL" id="CAI2381810.1"/>
    </source>
</evidence>
<feature type="compositionally biased region" description="Basic residues" evidence="1">
    <location>
        <begin position="85"/>
        <end position="98"/>
    </location>
</feature>
<dbReference type="Proteomes" id="UP001295684">
    <property type="component" value="Unassembled WGS sequence"/>
</dbReference>
<evidence type="ECO:0000313" key="3">
    <source>
        <dbReference type="Proteomes" id="UP001295684"/>
    </source>
</evidence>
<gene>
    <name evidence="2" type="ORF">ECRASSUSDP1_LOCUS23276</name>
</gene>
<protein>
    <submittedName>
        <fullName evidence="2">Uncharacterized protein</fullName>
    </submittedName>
</protein>
<proteinExistence type="predicted"/>